<organism evidence="2 3">
    <name type="scientific">Collinsella ureilytica</name>
    <dbReference type="NCBI Taxonomy" id="2869515"/>
    <lineage>
        <taxon>Bacteria</taxon>
        <taxon>Bacillati</taxon>
        <taxon>Actinomycetota</taxon>
        <taxon>Coriobacteriia</taxon>
        <taxon>Coriobacteriales</taxon>
        <taxon>Coriobacteriaceae</taxon>
        <taxon>Collinsella</taxon>
    </lineage>
</organism>
<keyword evidence="3" id="KW-1185">Reference proteome</keyword>
<evidence type="ECO:0000313" key="3">
    <source>
        <dbReference type="Proteomes" id="UP000700908"/>
    </source>
</evidence>
<dbReference type="Proteomes" id="UP000700908">
    <property type="component" value="Unassembled WGS sequence"/>
</dbReference>
<keyword evidence="1" id="KW-1133">Transmembrane helix</keyword>
<dbReference type="RefSeq" id="WP_222199902.1">
    <property type="nucleotide sequence ID" value="NZ_JAIMFO010000008.1"/>
</dbReference>
<reference evidence="2 3" key="1">
    <citation type="submission" date="2021-08" db="EMBL/GenBank/DDBJ databases">
        <title>Collinsella faecalis sp. nov. isolated from swine faeces.</title>
        <authorList>
            <person name="Oh B.S."/>
            <person name="Lee J.H."/>
        </authorList>
    </citation>
    <scope>NUCLEOTIDE SEQUENCE [LARGE SCALE GENOMIC DNA]</scope>
    <source>
        <strain evidence="2 3">AGMB00827</strain>
    </source>
</reference>
<evidence type="ECO:0000256" key="1">
    <source>
        <dbReference type="SAM" id="Phobius"/>
    </source>
</evidence>
<evidence type="ECO:0000313" key="2">
    <source>
        <dbReference type="EMBL" id="MBY4798180.1"/>
    </source>
</evidence>
<dbReference type="EMBL" id="JAIMFO010000008">
    <property type="protein sequence ID" value="MBY4798180.1"/>
    <property type="molecule type" value="Genomic_DNA"/>
</dbReference>
<sequence>MNTNDAWYWVLGRTTGGYGYDKALANPAKRAFTDVPGAQGSVASISSMQCVWCDESAAVYDQGATFKLMDTFSDAYAQVMPRPADYMAVDAALATVPAELGVYTDASVQALKDAQATVVRNLRASEQAKVDAMAAAIKDAVANLKVKPADYAAVDAALAKVPADLTRYEASGVAALERARAAVVRDLDITHQTELDKMAAAIKDAVASLKPRPQHRQGFETEDLRKRSEDTSCTRECMLPRTGDSARVAVAFAAVAGALVIGAASFLRRVHRRN</sequence>
<gene>
    <name evidence="2" type="ORF">K6V98_07460</name>
</gene>
<evidence type="ECO:0008006" key="4">
    <source>
        <dbReference type="Google" id="ProtNLM"/>
    </source>
</evidence>
<dbReference type="Gene3D" id="1.20.1270.90">
    <property type="entry name" value="AF1782-like"/>
    <property type="match status" value="2"/>
</dbReference>
<name>A0ABS7MLE3_9ACTN</name>
<comment type="caution">
    <text evidence="2">The sequence shown here is derived from an EMBL/GenBank/DDBJ whole genome shotgun (WGS) entry which is preliminary data.</text>
</comment>
<keyword evidence="1" id="KW-0472">Membrane</keyword>
<accession>A0ABS7MLE3</accession>
<proteinExistence type="predicted"/>
<feature type="transmembrane region" description="Helical" evidence="1">
    <location>
        <begin position="248"/>
        <end position="267"/>
    </location>
</feature>
<protein>
    <recommendedName>
        <fullName evidence="4">LPXTG cell wall anchor domain-containing protein</fullName>
    </recommendedName>
</protein>
<keyword evidence="1" id="KW-0812">Transmembrane</keyword>